<dbReference type="RefSeq" id="WP_253445550.1">
    <property type="nucleotide sequence ID" value="NZ_JARWAL010000003.1"/>
</dbReference>
<organism evidence="2 3">
    <name type="scientific">Halomonas mongoliensis</name>
    <dbReference type="NCBI Taxonomy" id="321265"/>
    <lineage>
        <taxon>Bacteria</taxon>
        <taxon>Pseudomonadati</taxon>
        <taxon>Pseudomonadota</taxon>
        <taxon>Gammaproteobacteria</taxon>
        <taxon>Oceanospirillales</taxon>
        <taxon>Halomonadaceae</taxon>
        <taxon>Halomonas</taxon>
    </lineage>
</organism>
<protein>
    <submittedName>
        <fullName evidence="2">Uncharacterized protein</fullName>
    </submittedName>
</protein>
<evidence type="ECO:0000313" key="2">
    <source>
        <dbReference type="EMBL" id="MDR5892079.1"/>
    </source>
</evidence>
<feature type="transmembrane region" description="Helical" evidence="1">
    <location>
        <begin position="5"/>
        <end position="22"/>
    </location>
</feature>
<comment type="caution">
    <text evidence="2">The sequence shown here is derived from an EMBL/GenBank/DDBJ whole genome shotgun (WGS) entry which is preliminary data.</text>
</comment>
<feature type="transmembrane region" description="Helical" evidence="1">
    <location>
        <begin position="28"/>
        <end position="46"/>
    </location>
</feature>
<dbReference type="Proteomes" id="UP001252270">
    <property type="component" value="Unassembled WGS sequence"/>
</dbReference>
<keyword evidence="1" id="KW-0812">Transmembrane</keyword>
<dbReference type="EMBL" id="JARWAL010000003">
    <property type="protein sequence ID" value="MDR5892079.1"/>
    <property type="molecule type" value="Genomic_DNA"/>
</dbReference>
<sequence>MGVKGFAGGLIVLGVALGLYGWRAWNPVAFVGLALAVLGAVVLITGRRGRGPTPGA</sequence>
<reference evidence="2 3" key="1">
    <citation type="submission" date="2023-04" db="EMBL/GenBank/DDBJ databases">
        <title>A long-awaited taxogenomic arrangement of the family Halomonadaceae.</title>
        <authorList>
            <person name="De La Haba R."/>
            <person name="Chuvochina M."/>
            <person name="Wittouck S."/>
            <person name="Arahal D.R."/>
            <person name="Sanchez-Porro C."/>
            <person name="Hugenholtz P."/>
            <person name="Ventosa A."/>
        </authorList>
    </citation>
    <scope>NUCLEOTIDE SEQUENCE [LARGE SCALE GENOMIC DNA]</scope>
    <source>
        <strain evidence="2 3">DSM 17332</strain>
    </source>
</reference>
<proteinExistence type="predicted"/>
<gene>
    <name evidence="2" type="ORF">QC820_04560</name>
</gene>
<keyword evidence="1" id="KW-1133">Transmembrane helix</keyword>
<evidence type="ECO:0000313" key="3">
    <source>
        <dbReference type="Proteomes" id="UP001252270"/>
    </source>
</evidence>
<evidence type="ECO:0000256" key="1">
    <source>
        <dbReference type="SAM" id="Phobius"/>
    </source>
</evidence>
<keyword evidence="1" id="KW-0472">Membrane</keyword>
<keyword evidence="3" id="KW-1185">Reference proteome</keyword>
<accession>A0ABU1GJ86</accession>
<name>A0ABU1GJ86_9GAMM</name>